<dbReference type="InterPro" id="IPR015915">
    <property type="entry name" value="Kelch-typ_b-propeller"/>
</dbReference>
<protein>
    <submittedName>
        <fullName evidence="2">Uncharacterized protein</fullName>
    </submittedName>
</protein>
<feature type="non-terminal residue" evidence="2">
    <location>
        <position position="1"/>
    </location>
</feature>
<accession>A0A0B6YH45</accession>
<reference evidence="2" key="1">
    <citation type="submission" date="2014-12" db="EMBL/GenBank/DDBJ databases">
        <title>Insight into the proteome of Arion vulgaris.</title>
        <authorList>
            <person name="Aradska J."/>
            <person name="Bulat T."/>
            <person name="Smidak R."/>
            <person name="Sarate P."/>
            <person name="Gangsoo J."/>
            <person name="Sialana F."/>
            <person name="Bilban M."/>
            <person name="Lubec G."/>
        </authorList>
    </citation>
    <scope>NUCLEOTIDE SEQUENCE</scope>
    <source>
        <tissue evidence="2">Skin</tissue>
    </source>
</reference>
<dbReference type="EMBL" id="HACG01008599">
    <property type="protein sequence ID" value="CEK55464.1"/>
    <property type="molecule type" value="Transcribed_RNA"/>
</dbReference>
<gene>
    <name evidence="2" type="primary">ORF25277</name>
</gene>
<sequence>AGVAMVGGKIFVFGGRSQDVELAGINGFSASVTLDSVECYDPDRDIWTNLPKMTYERCETVAVVL</sequence>
<dbReference type="InterPro" id="IPR006652">
    <property type="entry name" value="Kelch_1"/>
</dbReference>
<proteinExistence type="predicted"/>
<dbReference type="SUPFAM" id="SSF117281">
    <property type="entry name" value="Kelch motif"/>
    <property type="match status" value="1"/>
</dbReference>
<evidence type="ECO:0000256" key="1">
    <source>
        <dbReference type="ARBA" id="ARBA00022441"/>
    </source>
</evidence>
<evidence type="ECO:0000313" key="2">
    <source>
        <dbReference type="EMBL" id="CEK55464.1"/>
    </source>
</evidence>
<organism evidence="2">
    <name type="scientific">Arion vulgaris</name>
    <dbReference type="NCBI Taxonomy" id="1028688"/>
    <lineage>
        <taxon>Eukaryota</taxon>
        <taxon>Metazoa</taxon>
        <taxon>Spiralia</taxon>
        <taxon>Lophotrochozoa</taxon>
        <taxon>Mollusca</taxon>
        <taxon>Gastropoda</taxon>
        <taxon>Heterobranchia</taxon>
        <taxon>Euthyneura</taxon>
        <taxon>Panpulmonata</taxon>
        <taxon>Eupulmonata</taxon>
        <taxon>Stylommatophora</taxon>
        <taxon>Helicina</taxon>
        <taxon>Arionoidea</taxon>
        <taxon>Arionidae</taxon>
        <taxon>Arion</taxon>
    </lineage>
</organism>
<dbReference type="Pfam" id="PF01344">
    <property type="entry name" value="Kelch_1"/>
    <property type="match status" value="1"/>
</dbReference>
<dbReference type="Gene3D" id="2.120.10.80">
    <property type="entry name" value="Kelch-type beta propeller"/>
    <property type="match status" value="1"/>
</dbReference>
<name>A0A0B6YH45_9EUPU</name>
<keyword evidence="1" id="KW-0880">Kelch repeat</keyword>
<dbReference type="AlphaFoldDB" id="A0A0B6YH45"/>